<dbReference type="AlphaFoldDB" id="A0A0A9A504"/>
<sequence length="55" mass="6507">MGGGKWYPSTRTQIMVEESYHIWLMPSKKLELLCLTVVQYLNQQTVNKLRKNYTS</sequence>
<organism evidence="1">
    <name type="scientific">Arundo donax</name>
    <name type="common">Giant reed</name>
    <name type="synonym">Donax arundinaceus</name>
    <dbReference type="NCBI Taxonomy" id="35708"/>
    <lineage>
        <taxon>Eukaryota</taxon>
        <taxon>Viridiplantae</taxon>
        <taxon>Streptophyta</taxon>
        <taxon>Embryophyta</taxon>
        <taxon>Tracheophyta</taxon>
        <taxon>Spermatophyta</taxon>
        <taxon>Magnoliopsida</taxon>
        <taxon>Liliopsida</taxon>
        <taxon>Poales</taxon>
        <taxon>Poaceae</taxon>
        <taxon>PACMAD clade</taxon>
        <taxon>Arundinoideae</taxon>
        <taxon>Arundineae</taxon>
        <taxon>Arundo</taxon>
    </lineage>
</organism>
<accession>A0A0A9A504</accession>
<evidence type="ECO:0000313" key="1">
    <source>
        <dbReference type="EMBL" id="JAD46171.1"/>
    </source>
</evidence>
<reference evidence="1" key="2">
    <citation type="journal article" date="2015" name="Data Brief">
        <title>Shoot transcriptome of the giant reed, Arundo donax.</title>
        <authorList>
            <person name="Barrero R.A."/>
            <person name="Guerrero F.D."/>
            <person name="Moolhuijzen P."/>
            <person name="Goolsby J.A."/>
            <person name="Tidwell J."/>
            <person name="Bellgard S.E."/>
            <person name="Bellgard M.I."/>
        </authorList>
    </citation>
    <scope>NUCLEOTIDE SEQUENCE</scope>
    <source>
        <tissue evidence="1">Shoot tissue taken approximately 20 cm above the soil surface</tissue>
    </source>
</reference>
<reference evidence="1" key="1">
    <citation type="submission" date="2014-09" db="EMBL/GenBank/DDBJ databases">
        <authorList>
            <person name="Magalhaes I.L.F."/>
            <person name="Oliveira U."/>
            <person name="Santos F.R."/>
            <person name="Vidigal T.H.D.A."/>
            <person name="Brescovit A.D."/>
            <person name="Santos A.J."/>
        </authorList>
    </citation>
    <scope>NUCLEOTIDE SEQUENCE</scope>
    <source>
        <tissue evidence="1">Shoot tissue taken approximately 20 cm above the soil surface</tissue>
    </source>
</reference>
<dbReference type="EMBL" id="GBRH01251724">
    <property type="protein sequence ID" value="JAD46171.1"/>
    <property type="molecule type" value="Transcribed_RNA"/>
</dbReference>
<protein>
    <submittedName>
        <fullName evidence="1">Uncharacterized protein</fullName>
    </submittedName>
</protein>
<proteinExistence type="predicted"/>
<name>A0A0A9A504_ARUDO</name>